<reference evidence="2 3" key="1">
    <citation type="journal article" date="2021" name="BMC Genomics">
        <title>Datura genome reveals duplications of psychoactive alkaloid biosynthetic genes and high mutation rate following tissue culture.</title>
        <authorList>
            <person name="Rajewski A."/>
            <person name="Carter-House D."/>
            <person name="Stajich J."/>
            <person name="Litt A."/>
        </authorList>
    </citation>
    <scope>NUCLEOTIDE SEQUENCE [LARGE SCALE GENOMIC DNA]</scope>
    <source>
        <strain evidence="2">AR-01</strain>
    </source>
</reference>
<evidence type="ECO:0000256" key="1">
    <source>
        <dbReference type="SAM" id="MobiDB-lite"/>
    </source>
</evidence>
<evidence type="ECO:0000313" key="3">
    <source>
        <dbReference type="Proteomes" id="UP000823775"/>
    </source>
</evidence>
<protein>
    <submittedName>
        <fullName evidence="2">Uncharacterized protein</fullName>
    </submittedName>
</protein>
<evidence type="ECO:0000313" key="2">
    <source>
        <dbReference type="EMBL" id="MCD7456446.1"/>
    </source>
</evidence>
<accession>A0ABS8SC45</accession>
<dbReference type="Proteomes" id="UP000823775">
    <property type="component" value="Unassembled WGS sequence"/>
</dbReference>
<feature type="compositionally biased region" description="Low complexity" evidence="1">
    <location>
        <begin position="7"/>
        <end position="21"/>
    </location>
</feature>
<organism evidence="2 3">
    <name type="scientific">Datura stramonium</name>
    <name type="common">Jimsonweed</name>
    <name type="synonym">Common thornapple</name>
    <dbReference type="NCBI Taxonomy" id="4076"/>
    <lineage>
        <taxon>Eukaryota</taxon>
        <taxon>Viridiplantae</taxon>
        <taxon>Streptophyta</taxon>
        <taxon>Embryophyta</taxon>
        <taxon>Tracheophyta</taxon>
        <taxon>Spermatophyta</taxon>
        <taxon>Magnoliopsida</taxon>
        <taxon>eudicotyledons</taxon>
        <taxon>Gunneridae</taxon>
        <taxon>Pentapetalae</taxon>
        <taxon>asterids</taxon>
        <taxon>lamiids</taxon>
        <taxon>Solanales</taxon>
        <taxon>Solanaceae</taxon>
        <taxon>Solanoideae</taxon>
        <taxon>Datureae</taxon>
        <taxon>Datura</taxon>
    </lineage>
</organism>
<gene>
    <name evidence="2" type="ORF">HAX54_031750</name>
</gene>
<feature type="region of interest" description="Disordered" evidence="1">
    <location>
        <begin position="1"/>
        <end position="45"/>
    </location>
</feature>
<name>A0ABS8SC45_DATST</name>
<proteinExistence type="predicted"/>
<dbReference type="EMBL" id="JACEIK010000402">
    <property type="protein sequence ID" value="MCD7456446.1"/>
    <property type="molecule type" value="Genomic_DNA"/>
</dbReference>
<keyword evidence="3" id="KW-1185">Reference proteome</keyword>
<sequence length="127" mass="13995">MEDQHTSSAPLSSPRRSSTTLMPKPLIQGKNPHPPPDLPKRNPLGDASEFISISMMLLRLRAGTPMPAAAECVLLRSYIVALVETKMEEHRYILDVFSFTDMSQVLAQSSLDGCLCYGMQQFGTNPS</sequence>
<comment type="caution">
    <text evidence="2">The sequence shown here is derived from an EMBL/GenBank/DDBJ whole genome shotgun (WGS) entry which is preliminary data.</text>
</comment>